<keyword evidence="2" id="KW-1185">Reference proteome</keyword>
<gene>
    <name evidence="1" type="ORF">HP548_05685</name>
</gene>
<evidence type="ECO:0000313" key="2">
    <source>
        <dbReference type="Proteomes" id="UP000577724"/>
    </source>
</evidence>
<accession>A0ABX2MIZ3</accession>
<name>A0ABX2MIZ3_9BACL</name>
<comment type="caution">
    <text evidence="1">The sequence shown here is derived from an EMBL/GenBank/DDBJ whole genome shotgun (WGS) entry which is preliminary data.</text>
</comment>
<dbReference type="RefSeq" id="WP_175381137.1">
    <property type="nucleotide sequence ID" value="NZ_CBCRYD010000034.1"/>
</dbReference>
<reference evidence="1 2" key="1">
    <citation type="submission" date="2020-05" db="EMBL/GenBank/DDBJ databases">
        <title>Genome Sequencing of Type Strains.</title>
        <authorList>
            <person name="Lemaire J.F."/>
            <person name="Inderbitzin P."/>
            <person name="Gregorio O.A."/>
            <person name="Collins S.B."/>
            <person name="Wespe N."/>
            <person name="Knight-Connoni V."/>
        </authorList>
    </citation>
    <scope>NUCLEOTIDE SEQUENCE [LARGE SCALE GENOMIC DNA]</scope>
    <source>
        <strain evidence="1 2">DSM 19942</strain>
    </source>
</reference>
<protein>
    <submittedName>
        <fullName evidence="1">Uncharacterized protein</fullName>
    </submittedName>
</protein>
<sequence length="54" mass="6254">MYTITESAEPDEETEYSPKSFLKESCIGSIRYPRIFPLEKGIKKIEKGTKKIWG</sequence>
<evidence type="ECO:0000313" key="1">
    <source>
        <dbReference type="EMBL" id="NUU53567.1"/>
    </source>
</evidence>
<dbReference type="GeneID" id="97130182"/>
<proteinExistence type="predicted"/>
<dbReference type="Proteomes" id="UP000577724">
    <property type="component" value="Unassembled WGS sequence"/>
</dbReference>
<dbReference type="EMBL" id="JABMCC010000100">
    <property type="protein sequence ID" value="NUU53567.1"/>
    <property type="molecule type" value="Genomic_DNA"/>
</dbReference>
<organism evidence="1 2">
    <name type="scientific">Paenibacillus taichungensis</name>
    <dbReference type="NCBI Taxonomy" id="484184"/>
    <lineage>
        <taxon>Bacteria</taxon>
        <taxon>Bacillati</taxon>
        <taxon>Bacillota</taxon>
        <taxon>Bacilli</taxon>
        <taxon>Bacillales</taxon>
        <taxon>Paenibacillaceae</taxon>
        <taxon>Paenibacillus</taxon>
    </lineage>
</organism>